<name>A0A8X7WNM5_BRACI</name>
<dbReference type="PROSITE" id="PS50181">
    <property type="entry name" value="FBOX"/>
    <property type="match status" value="1"/>
</dbReference>
<dbReference type="NCBIfam" id="TIGR01640">
    <property type="entry name" value="F_box_assoc_1"/>
    <property type="match status" value="2"/>
</dbReference>
<dbReference type="Proteomes" id="UP000886595">
    <property type="component" value="Unassembled WGS sequence"/>
</dbReference>
<dbReference type="AlphaFoldDB" id="A0A8X7WNM5"/>
<dbReference type="Pfam" id="PF00646">
    <property type="entry name" value="F-box"/>
    <property type="match status" value="1"/>
</dbReference>
<dbReference type="InterPro" id="IPR050796">
    <property type="entry name" value="SCF_F-box_component"/>
</dbReference>
<dbReference type="InterPro" id="IPR001810">
    <property type="entry name" value="F-box_dom"/>
</dbReference>
<protein>
    <recommendedName>
        <fullName evidence="2">F-box domain-containing protein</fullName>
    </recommendedName>
</protein>
<dbReference type="OrthoDB" id="1106385at2759"/>
<feature type="domain" description="F-box" evidence="2">
    <location>
        <begin position="18"/>
        <end position="64"/>
    </location>
</feature>
<dbReference type="InterPro" id="IPR006527">
    <property type="entry name" value="F-box-assoc_dom_typ1"/>
</dbReference>
<dbReference type="SUPFAM" id="SSF81383">
    <property type="entry name" value="F-box domain"/>
    <property type="match status" value="1"/>
</dbReference>
<accession>A0A8X7WNM5</accession>
<dbReference type="CDD" id="cd22157">
    <property type="entry name" value="F-box_AtFBW1-like"/>
    <property type="match status" value="1"/>
</dbReference>
<dbReference type="InterPro" id="IPR017451">
    <property type="entry name" value="F-box-assoc_interact_dom"/>
</dbReference>
<dbReference type="Pfam" id="PF07734">
    <property type="entry name" value="FBA_1"/>
    <property type="match status" value="1"/>
</dbReference>
<dbReference type="PANTHER" id="PTHR31672">
    <property type="entry name" value="BNACNNG10540D PROTEIN"/>
    <property type="match status" value="1"/>
</dbReference>
<evidence type="ECO:0000256" key="1">
    <source>
        <dbReference type="SAM" id="MobiDB-lite"/>
    </source>
</evidence>
<dbReference type="EMBL" id="JAAMPC010000001">
    <property type="protein sequence ID" value="KAG2332826.1"/>
    <property type="molecule type" value="Genomic_DNA"/>
</dbReference>
<sequence>MKSKAGSFAKKHLGQEHDQSMADLPQDLAEEVLSRLPMTSLASVRSTCKAWNALSKDSSFTTKHFGRQAKLASAAKDDFMLVLMMDYEIYLVSVNLDENADDVSWMRHEGTLVSQNCTDQIDVCEVFHCYGLLLCISQDNARLVVWNPYWGQSMWLEPAHSFERLECYIYDLGYDKSSNSHKILSFADYTILHHTDSGFTDHDYQILDHTDYDFLTDHYQFLDHSDYDAPPAAVTFAEYSIYDFNTHSWRVLDVTLDLILDDDCRVSIGGNTYWFARSKASGREEDCCLLCFDYTRETFGARLPLPPLEWHDANTIALSSVGEEQLAILFPWLKGPQLRSNAENI</sequence>
<evidence type="ECO:0000259" key="2">
    <source>
        <dbReference type="PROSITE" id="PS50181"/>
    </source>
</evidence>
<feature type="region of interest" description="Disordered" evidence="1">
    <location>
        <begin position="1"/>
        <end position="20"/>
    </location>
</feature>
<organism evidence="3 4">
    <name type="scientific">Brassica carinata</name>
    <name type="common">Ethiopian mustard</name>
    <name type="synonym">Abyssinian cabbage</name>
    <dbReference type="NCBI Taxonomy" id="52824"/>
    <lineage>
        <taxon>Eukaryota</taxon>
        <taxon>Viridiplantae</taxon>
        <taxon>Streptophyta</taxon>
        <taxon>Embryophyta</taxon>
        <taxon>Tracheophyta</taxon>
        <taxon>Spermatophyta</taxon>
        <taxon>Magnoliopsida</taxon>
        <taxon>eudicotyledons</taxon>
        <taxon>Gunneridae</taxon>
        <taxon>Pentapetalae</taxon>
        <taxon>rosids</taxon>
        <taxon>malvids</taxon>
        <taxon>Brassicales</taxon>
        <taxon>Brassicaceae</taxon>
        <taxon>Brassiceae</taxon>
        <taxon>Brassica</taxon>
    </lineage>
</organism>
<keyword evidence="4" id="KW-1185">Reference proteome</keyword>
<evidence type="ECO:0000313" key="3">
    <source>
        <dbReference type="EMBL" id="KAG2332826.1"/>
    </source>
</evidence>
<proteinExistence type="predicted"/>
<dbReference type="Gene3D" id="1.20.1280.50">
    <property type="match status" value="1"/>
</dbReference>
<reference evidence="3 4" key="1">
    <citation type="submission" date="2020-02" db="EMBL/GenBank/DDBJ databases">
        <authorList>
            <person name="Ma Q."/>
            <person name="Huang Y."/>
            <person name="Song X."/>
            <person name="Pei D."/>
        </authorList>
    </citation>
    <scope>NUCLEOTIDE SEQUENCE [LARGE SCALE GENOMIC DNA]</scope>
    <source>
        <strain evidence="3">Sxm20200214</strain>
        <tissue evidence="3">Leaf</tissue>
    </source>
</reference>
<gene>
    <name evidence="3" type="ORF">Bca52824_004006</name>
</gene>
<comment type="caution">
    <text evidence="3">The sequence shown here is derived from an EMBL/GenBank/DDBJ whole genome shotgun (WGS) entry which is preliminary data.</text>
</comment>
<dbReference type="SMART" id="SM00256">
    <property type="entry name" value="FBOX"/>
    <property type="match status" value="1"/>
</dbReference>
<dbReference type="InterPro" id="IPR036047">
    <property type="entry name" value="F-box-like_dom_sf"/>
</dbReference>
<dbReference type="PANTHER" id="PTHR31672:SF13">
    <property type="entry name" value="F-BOX PROTEIN CPR30-LIKE"/>
    <property type="match status" value="1"/>
</dbReference>
<evidence type="ECO:0000313" key="4">
    <source>
        <dbReference type="Proteomes" id="UP000886595"/>
    </source>
</evidence>